<feature type="transmembrane region" description="Helical" evidence="6">
    <location>
        <begin position="85"/>
        <end position="104"/>
    </location>
</feature>
<dbReference type="PANTHER" id="PTHR30213:SF0">
    <property type="entry name" value="UPF0761 MEMBRANE PROTEIN YIHY"/>
    <property type="match status" value="1"/>
</dbReference>
<feature type="transmembrane region" description="Helical" evidence="6">
    <location>
        <begin position="124"/>
        <end position="149"/>
    </location>
</feature>
<dbReference type="NCBIfam" id="TIGR00765">
    <property type="entry name" value="yihY_not_rbn"/>
    <property type="match status" value="1"/>
</dbReference>
<dbReference type="RefSeq" id="WP_170228115.1">
    <property type="nucleotide sequence ID" value="NZ_LR778301.1"/>
</dbReference>
<evidence type="ECO:0000256" key="5">
    <source>
        <dbReference type="ARBA" id="ARBA00023136"/>
    </source>
</evidence>
<keyword evidence="5 6" id="KW-0472">Membrane</keyword>
<name>A0A6S6Y0D2_9PROT</name>
<keyword evidence="2" id="KW-1003">Cell membrane</keyword>
<feature type="transmembrane region" description="Helical" evidence="6">
    <location>
        <begin position="226"/>
        <end position="256"/>
    </location>
</feature>
<feature type="transmembrane region" description="Helical" evidence="6">
    <location>
        <begin position="196"/>
        <end position="214"/>
    </location>
</feature>
<dbReference type="EMBL" id="LR778301">
    <property type="protein sequence ID" value="CAB1368632.1"/>
    <property type="molecule type" value="Genomic_DNA"/>
</dbReference>
<keyword evidence="8" id="KW-1185">Reference proteome</keyword>
<dbReference type="PIRSF" id="PIRSF035875">
    <property type="entry name" value="RNase_BN"/>
    <property type="match status" value="1"/>
</dbReference>
<comment type="subcellular location">
    <subcellularLocation>
        <location evidence="1">Cell membrane</location>
        <topology evidence="1">Multi-pass membrane protein</topology>
    </subcellularLocation>
</comment>
<dbReference type="Proteomes" id="UP000515733">
    <property type="component" value="Chromosome"/>
</dbReference>
<evidence type="ECO:0000256" key="2">
    <source>
        <dbReference type="ARBA" id="ARBA00022475"/>
    </source>
</evidence>
<dbReference type="GO" id="GO:0005886">
    <property type="term" value="C:plasma membrane"/>
    <property type="evidence" value="ECO:0007669"/>
    <property type="project" value="UniProtKB-SubCell"/>
</dbReference>
<evidence type="ECO:0000256" key="4">
    <source>
        <dbReference type="ARBA" id="ARBA00022989"/>
    </source>
</evidence>
<evidence type="ECO:0000313" key="7">
    <source>
        <dbReference type="EMBL" id="CAB1368632.1"/>
    </source>
</evidence>
<dbReference type="KEGG" id="doe:DENOEST_1467"/>
<evidence type="ECO:0000313" key="8">
    <source>
        <dbReference type="Proteomes" id="UP000515733"/>
    </source>
</evidence>
<keyword evidence="3 6" id="KW-0812">Transmembrane</keyword>
<dbReference type="AlphaFoldDB" id="A0A6S6Y0D2"/>
<protein>
    <submittedName>
        <fullName evidence="7">Uncharacterized protein</fullName>
    </submittedName>
</protein>
<keyword evidence="4 6" id="KW-1133">Transmembrane helix</keyword>
<organism evidence="7 8">
    <name type="scientific">Denitratisoma oestradiolicum</name>
    <dbReference type="NCBI Taxonomy" id="311182"/>
    <lineage>
        <taxon>Bacteria</taxon>
        <taxon>Pseudomonadati</taxon>
        <taxon>Pseudomonadota</taxon>
        <taxon>Betaproteobacteria</taxon>
        <taxon>Nitrosomonadales</taxon>
        <taxon>Sterolibacteriaceae</taxon>
        <taxon>Denitratisoma</taxon>
    </lineage>
</organism>
<accession>A0A6S6Y0D2</accession>
<sequence>MLPFRVLRRFRAERCTQTAAALSFATLLGLVPMVAVAAAILSRLPLADSLALAMQKFLLANLLPEKAGGIIAKYMGQFAVKAQRMTWVGVSGLGLTAILQMLTIEHAFNNIWAVKESRPVWRRLLMHGLALLLGPIVFGGSIVATTYLASVSLGLVSEWQAATAGVLRGLSFCFVAFAFALLYWQVPNRVVSREHALLGGVLAASGFAALQWLFATYISSFAGYRLVYGAFAAVPVFLLWLHLSWSVILLGALTTAELGISQGRR</sequence>
<gene>
    <name evidence="7" type="ORF">DENOEST_1467</name>
</gene>
<evidence type="ECO:0000256" key="6">
    <source>
        <dbReference type="SAM" id="Phobius"/>
    </source>
</evidence>
<reference evidence="7 8" key="1">
    <citation type="submission" date="2020-03" db="EMBL/GenBank/DDBJ databases">
        <authorList>
            <consortium name="Genoscope - CEA"/>
            <person name="William W."/>
        </authorList>
    </citation>
    <scope>NUCLEOTIDE SEQUENCE [LARGE SCALE GENOMIC DNA]</scope>
    <source>
        <strain evidence="8">DSM 16959</strain>
    </source>
</reference>
<dbReference type="InterPro" id="IPR017039">
    <property type="entry name" value="Virul_fac_BrkB"/>
</dbReference>
<evidence type="ECO:0000256" key="1">
    <source>
        <dbReference type="ARBA" id="ARBA00004651"/>
    </source>
</evidence>
<feature type="transmembrane region" description="Helical" evidence="6">
    <location>
        <begin position="21"/>
        <end position="41"/>
    </location>
</feature>
<proteinExistence type="predicted"/>
<dbReference type="Pfam" id="PF03631">
    <property type="entry name" value="Virul_fac_BrkB"/>
    <property type="match status" value="1"/>
</dbReference>
<feature type="transmembrane region" description="Helical" evidence="6">
    <location>
        <begin position="161"/>
        <end position="184"/>
    </location>
</feature>
<dbReference type="PANTHER" id="PTHR30213">
    <property type="entry name" value="INNER MEMBRANE PROTEIN YHJD"/>
    <property type="match status" value="1"/>
</dbReference>
<evidence type="ECO:0000256" key="3">
    <source>
        <dbReference type="ARBA" id="ARBA00022692"/>
    </source>
</evidence>